<protein>
    <recommendedName>
        <fullName evidence="5 6">Imidazoleglycerol-phosphate dehydratase</fullName>
        <shortName evidence="5">IGPD</shortName>
        <ecNumber evidence="5 6">4.2.1.19</ecNumber>
    </recommendedName>
</protein>
<dbReference type="SUPFAM" id="SSF54211">
    <property type="entry name" value="Ribosomal protein S5 domain 2-like"/>
    <property type="match status" value="2"/>
</dbReference>
<keyword evidence="3 5" id="KW-0368">Histidine biosynthesis</keyword>
<dbReference type="CDD" id="cd07914">
    <property type="entry name" value="IGPD"/>
    <property type="match status" value="1"/>
</dbReference>
<accession>A0ABT7UIW2</accession>
<evidence type="ECO:0000256" key="4">
    <source>
        <dbReference type="ARBA" id="ARBA00023239"/>
    </source>
</evidence>
<dbReference type="HAMAP" id="MF_00076">
    <property type="entry name" value="HisB"/>
    <property type="match status" value="1"/>
</dbReference>
<dbReference type="NCBIfam" id="NF002114">
    <property type="entry name" value="PRK00951.2-4"/>
    <property type="match status" value="1"/>
</dbReference>
<evidence type="ECO:0000313" key="7">
    <source>
        <dbReference type="EMBL" id="MDM8196090.1"/>
    </source>
</evidence>
<dbReference type="NCBIfam" id="NF002111">
    <property type="entry name" value="PRK00951.2-1"/>
    <property type="match status" value="1"/>
</dbReference>
<comment type="subcellular location">
    <subcellularLocation>
        <location evidence="5 6">Cytoplasm</location>
    </subcellularLocation>
</comment>
<evidence type="ECO:0000313" key="8">
    <source>
        <dbReference type="Proteomes" id="UP001529275"/>
    </source>
</evidence>
<dbReference type="GO" id="GO:0004424">
    <property type="term" value="F:imidazoleglycerol-phosphate dehydratase activity"/>
    <property type="evidence" value="ECO:0007669"/>
    <property type="project" value="UniProtKB-EC"/>
</dbReference>
<dbReference type="EMBL" id="JAUDCK010000022">
    <property type="protein sequence ID" value="MDM8196090.1"/>
    <property type="molecule type" value="Genomic_DNA"/>
</dbReference>
<evidence type="ECO:0000256" key="5">
    <source>
        <dbReference type="HAMAP-Rule" id="MF_00076"/>
    </source>
</evidence>
<dbReference type="Pfam" id="PF00475">
    <property type="entry name" value="IGPD"/>
    <property type="match status" value="1"/>
</dbReference>
<dbReference type="InterPro" id="IPR020565">
    <property type="entry name" value="ImidazoleglycerP_deHydtase_CS"/>
</dbReference>
<keyword evidence="5" id="KW-0963">Cytoplasm</keyword>
<name>A0ABT7UIW2_9FIRM</name>
<dbReference type="RefSeq" id="WP_087243282.1">
    <property type="nucleotide sequence ID" value="NZ_JAUDCK010000022.1"/>
</dbReference>
<reference evidence="8" key="1">
    <citation type="submission" date="2023-06" db="EMBL/GenBank/DDBJ databases">
        <title>Identification and characterization of horizontal gene transfer across gut microbiota members of farm animals based on homology search.</title>
        <authorList>
            <person name="Zeman M."/>
            <person name="Kubasova T."/>
            <person name="Jahodarova E."/>
            <person name="Nykrynova M."/>
            <person name="Rychlik I."/>
        </authorList>
    </citation>
    <scope>NUCLEOTIDE SEQUENCE [LARGE SCALE GENOMIC DNA]</scope>
    <source>
        <strain evidence="8">ET341</strain>
    </source>
</reference>
<keyword evidence="2 5" id="KW-0028">Amino-acid biosynthesis</keyword>
<evidence type="ECO:0000256" key="3">
    <source>
        <dbReference type="ARBA" id="ARBA00023102"/>
    </source>
</evidence>
<comment type="similarity">
    <text evidence="5 6">Belongs to the imidazoleglycerol-phosphate dehydratase family.</text>
</comment>
<evidence type="ECO:0000256" key="1">
    <source>
        <dbReference type="ARBA" id="ARBA00005047"/>
    </source>
</evidence>
<dbReference type="Gene3D" id="3.30.230.40">
    <property type="entry name" value="Imidazole glycerol phosphate dehydratase, domain 1"/>
    <property type="match status" value="2"/>
</dbReference>
<comment type="caution">
    <text evidence="7">The sequence shown here is derived from an EMBL/GenBank/DDBJ whole genome shotgun (WGS) entry which is preliminary data.</text>
</comment>
<dbReference type="PANTHER" id="PTHR23133:SF2">
    <property type="entry name" value="IMIDAZOLEGLYCEROL-PHOSPHATE DEHYDRATASE"/>
    <property type="match status" value="1"/>
</dbReference>
<dbReference type="InterPro" id="IPR038494">
    <property type="entry name" value="IGPD_sf"/>
</dbReference>
<dbReference type="Proteomes" id="UP001529275">
    <property type="component" value="Unassembled WGS sequence"/>
</dbReference>
<sequence length="195" mass="22058">MRKSQIKRETRETSIDMSLNLDGQGIAQIDTGIGFMDHMLELWAFHSGFDLKVICHGDLNVDSHHTIEDLGIVLGECIKEALGDKKGIYRYGQMAIVMDEALVTTTLDLSGRPYLVYHAQLPCMKLGQYETEMTKEFFKAVSDHAMMTLHIHESYGENTHHIIEAMFKSFARALKQAVMIDENHQDQIVSSKGVL</sequence>
<organism evidence="7 8">
    <name type="scientific">Massilimicrobiota timonensis</name>
    <dbReference type="NCBI Taxonomy" id="1776392"/>
    <lineage>
        <taxon>Bacteria</taxon>
        <taxon>Bacillati</taxon>
        <taxon>Bacillota</taxon>
        <taxon>Erysipelotrichia</taxon>
        <taxon>Erysipelotrichales</taxon>
        <taxon>Erysipelotrichaceae</taxon>
        <taxon>Massilimicrobiota</taxon>
    </lineage>
</organism>
<gene>
    <name evidence="5 7" type="primary">hisB</name>
    <name evidence="7" type="ORF">QUV98_07165</name>
</gene>
<dbReference type="PROSITE" id="PS00955">
    <property type="entry name" value="IGP_DEHYDRATASE_2"/>
    <property type="match status" value="1"/>
</dbReference>
<dbReference type="PANTHER" id="PTHR23133">
    <property type="entry name" value="IMIDAZOLEGLYCEROL-PHOSPHATE DEHYDRATASE HIS7"/>
    <property type="match status" value="1"/>
</dbReference>
<dbReference type="InterPro" id="IPR000807">
    <property type="entry name" value="ImidazoleglycerolP_deHydtase"/>
</dbReference>
<keyword evidence="4 5" id="KW-0456">Lyase</keyword>
<evidence type="ECO:0000256" key="2">
    <source>
        <dbReference type="ARBA" id="ARBA00022605"/>
    </source>
</evidence>
<dbReference type="EC" id="4.2.1.19" evidence="5 6"/>
<comment type="pathway">
    <text evidence="1 5 6">Amino-acid biosynthesis; L-histidine biosynthesis; L-histidine from 5-phospho-alpha-D-ribose 1-diphosphate: step 6/9.</text>
</comment>
<evidence type="ECO:0000256" key="6">
    <source>
        <dbReference type="RuleBase" id="RU000599"/>
    </source>
</evidence>
<dbReference type="PROSITE" id="PS00954">
    <property type="entry name" value="IGP_DEHYDRATASE_1"/>
    <property type="match status" value="1"/>
</dbReference>
<comment type="catalytic activity">
    <reaction evidence="5 6">
        <text>D-erythro-1-(imidazol-4-yl)glycerol 3-phosphate = 3-(imidazol-4-yl)-2-oxopropyl phosphate + H2O</text>
        <dbReference type="Rhea" id="RHEA:11040"/>
        <dbReference type="ChEBI" id="CHEBI:15377"/>
        <dbReference type="ChEBI" id="CHEBI:57766"/>
        <dbReference type="ChEBI" id="CHEBI:58278"/>
        <dbReference type="EC" id="4.2.1.19"/>
    </reaction>
</comment>
<dbReference type="InterPro" id="IPR020568">
    <property type="entry name" value="Ribosomal_Su5_D2-typ_SF"/>
</dbReference>
<proteinExistence type="inferred from homology"/>
<keyword evidence="8" id="KW-1185">Reference proteome</keyword>